<accession>A0A5J4W8Q5</accession>
<name>A0A5J4W8Q5_9EUKA</name>
<evidence type="ECO:0000313" key="2">
    <source>
        <dbReference type="Proteomes" id="UP000324800"/>
    </source>
</evidence>
<comment type="caution">
    <text evidence="1">The sequence shown here is derived from an EMBL/GenBank/DDBJ whole genome shotgun (WGS) entry which is preliminary data.</text>
</comment>
<protein>
    <recommendedName>
        <fullName evidence="3">SPRY domain-containing protein</fullName>
    </recommendedName>
</protein>
<dbReference type="Proteomes" id="UP000324800">
    <property type="component" value="Unassembled WGS sequence"/>
</dbReference>
<gene>
    <name evidence="1" type="ORF">EZS28_013148</name>
</gene>
<organism evidence="1 2">
    <name type="scientific">Streblomastix strix</name>
    <dbReference type="NCBI Taxonomy" id="222440"/>
    <lineage>
        <taxon>Eukaryota</taxon>
        <taxon>Metamonada</taxon>
        <taxon>Preaxostyla</taxon>
        <taxon>Oxymonadida</taxon>
        <taxon>Streblomastigidae</taxon>
        <taxon>Streblomastix</taxon>
    </lineage>
</organism>
<reference evidence="1 2" key="1">
    <citation type="submission" date="2019-03" db="EMBL/GenBank/DDBJ databases">
        <title>Single cell metagenomics reveals metabolic interactions within the superorganism composed of flagellate Streblomastix strix and complex community of Bacteroidetes bacteria on its surface.</title>
        <authorList>
            <person name="Treitli S.C."/>
            <person name="Kolisko M."/>
            <person name="Husnik F."/>
            <person name="Keeling P."/>
            <person name="Hampl V."/>
        </authorList>
    </citation>
    <scope>NUCLEOTIDE SEQUENCE [LARGE SCALE GENOMIC DNA]</scope>
    <source>
        <strain evidence="1">ST1C</strain>
    </source>
</reference>
<sequence length="147" mass="16347">MEPKPLSVQVVGNVDYIPVIPYEDDVNVSGSVFTSKSGNHSVILFKPLIKSGIIKFDVQAMNQLIGLGIAYDPAKFERNQVPQAIAKTSGKIYFGKGGIHDNGKFDNGNYVALELNMDSRPRTLSFFIDDEEQKNYITDIPESVSFW</sequence>
<dbReference type="EMBL" id="SNRW01002916">
    <property type="protein sequence ID" value="KAA6391321.1"/>
    <property type="molecule type" value="Genomic_DNA"/>
</dbReference>
<evidence type="ECO:0000313" key="1">
    <source>
        <dbReference type="EMBL" id="KAA6391321.1"/>
    </source>
</evidence>
<feature type="non-terminal residue" evidence="1">
    <location>
        <position position="147"/>
    </location>
</feature>
<dbReference type="AlphaFoldDB" id="A0A5J4W8Q5"/>
<proteinExistence type="predicted"/>
<evidence type="ECO:0008006" key="3">
    <source>
        <dbReference type="Google" id="ProtNLM"/>
    </source>
</evidence>